<protein>
    <submittedName>
        <fullName evidence="1">Phage tail protein I</fullName>
    </submittedName>
</protein>
<sequence>MPIDLLPPNRSALESRVAASHPLDHPVALRTLWNPATCPVEFLPFLAWAFSVDQWHEHWPERIKRRVIANSAQLHRTKGTRPAVELAMQSLGVTVEMKEWFETSPPLPRGTFSALLWVNENLTPDAPALLSSTLYRQLRQAINSAKNVRSHYTFKVGVRFGPTGMGASSTFKGSALRHESANAITPPLKASAGITVNSAQRSAATTRRSASAEQAPLKATSRAAATAVQQALAIARHAANLNAQARLLPTPLGVACTCQATALARYSMETPT</sequence>
<dbReference type="NCBIfam" id="TIGR01634">
    <property type="entry name" value="tail_P2_I"/>
    <property type="match status" value="1"/>
</dbReference>
<keyword evidence="2" id="KW-1185">Reference proteome</keyword>
<proteinExistence type="predicted"/>
<reference evidence="1 2" key="1">
    <citation type="submission" date="2018-04" db="EMBL/GenBank/DDBJ databases">
        <authorList>
            <person name="Li G."/>
            <person name="Du W."/>
            <person name="Bai Y."/>
        </authorList>
    </citation>
    <scope>NUCLEOTIDE SEQUENCE [LARGE SCALE GENOMIC DNA]</scope>
    <source>
        <strain evidence="1 2">YYYZ-3</strain>
    </source>
</reference>
<gene>
    <name evidence="1" type="ORF">DDR56_03565</name>
</gene>
<comment type="caution">
    <text evidence="1">The sequence shown here is derived from an EMBL/GenBank/DDBJ whole genome shotgun (WGS) entry which is preliminary data.</text>
</comment>
<evidence type="ECO:0000313" key="2">
    <source>
        <dbReference type="Proteomes" id="UP001318401"/>
    </source>
</evidence>
<evidence type="ECO:0000313" key="1">
    <source>
        <dbReference type="EMBL" id="NPT29662.1"/>
    </source>
</evidence>
<dbReference type="Proteomes" id="UP001318401">
    <property type="component" value="Unassembled WGS sequence"/>
</dbReference>
<accession>A0ABX2B6J9</accession>
<organism evidence="1 2">
    <name type="scientific">Vreelandella venusta</name>
    <dbReference type="NCBI Taxonomy" id="44935"/>
    <lineage>
        <taxon>Bacteria</taxon>
        <taxon>Pseudomonadati</taxon>
        <taxon>Pseudomonadota</taxon>
        <taxon>Gammaproteobacteria</taxon>
        <taxon>Oceanospirillales</taxon>
        <taxon>Halomonadaceae</taxon>
        <taxon>Vreelandella</taxon>
    </lineage>
</organism>
<dbReference type="Pfam" id="PF09684">
    <property type="entry name" value="Tail_P2_I"/>
    <property type="match status" value="1"/>
</dbReference>
<dbReference type="InterPro" id="IPR006521">
    <property type="entry name" value="Tail_protein_I"/>
</dbReference>
<name>A0ABX2B6J9_9GAMM</name>
<dbReference type="RefSeq" id="WP_125746429.1">
    <property type="nucleotide sequence ID" value="NZ_CP034367.1"/>
</dbReference>
<dbReference type="EMBL" id="QDKN01000001">
    <property type="protein sequence ID" value="NPT29662.1"/>
    <property type="molecule type" value="Genomic_DNA"/>
</dbReference>